<comment type="similarity">
    <text evidence="2">Belongs to the transposase 11 family.</text>
</comment>
<sequence>MNQSFRRGLLNKADKCQQGKGGRKPKLGLEDRLLMVLEYLREYRTYFPVSQSDGVSESTCYEAIKWIENTLIKHPDFALPGRKALLKSDREYELVLIDATETPIERPKKQKQFYSGKKKRPTLKTQVIVDKKSKAVICTSFTHGRRHDFRLFKESGVRIHPEIKTVTDTGYQGLGKIHSNSALPKKKTKKNPLTKEDKRNNRELSSLRVLNENVIGMIKRFKIVSDRYRNRRKRFGLRFNLIAAIYNMEIR</sequence>
<reference evidence="10 11" key="1">
    <citation type="submission" date="2017-05" db="EMBL/GenBank/DDBJ databases">
        <title>Genome sequence of Candidatus Fukatsuia symbiotica and Candidatus Hamiltonella defensa from Acyrthosiphon pisum strain 5D.</title>
        <authorList>
            <person name="Patel V.A."/>
            <person name="Chevignon G."/>
            <person name="Russell J.A."/>
            <person name="Oliver K.M."/>
        </authorList>
    </citation>
    <scope>NUCLEOTIDE SEQUENCE [LARGE SCALE GENOMIC DNA]</scope>
    <source>
        <strain evidence="10 11">5D</strain>
    </source>
</reference>
<organism evidence="10 11">
    <name type="scientific">Candidatus Fukatsuia symbiotica</name>
    <dbReference type="NCBI Taxonomy" id="1878942"/>
    <lineage>
        <taxon>Bacteria</taxon>
        <taxon>Pseudomonadati</taxon>
        <taxon>Pseudomonadota</taxon>
        <taxon>Gammaproteobacteria</taxon>
        <taxon>Enterobacterales</taxon>
        <taxon>Yersiniaceae</taxon>
        <taxon>Candidatus Fukatsuia</taxon>
    </lineage>
</organism>
<feature type="region of interest" description="Disordered" evidence="7">
    <location>
        <begin position="177"/>
        <end position="202"/>
    </location>
</feature>
<keyword evidence="4" id="KW-0479">Metal-binding</keyword>
<evidence type="ECO:0000256" key="7">
    <source>
        <dbReference type="SAM" id="MobiDB-lite"/>
    </source>
</evidence>
<dbReference type="GO" id="GO:0032196">
    <property type="term" value="P:transposition"/>
    <property type="evidence" value="ECO:0007669"/>
    <property type="project" value="UniProtKB-KW"/>
</dbReference>
<feature type="domain" description="Transposase Helix-turn-helix" evidence="9">
    <location>
        <begin position="26"/>
        <end position="74"/>
    </location>
</feature>
<evidence type="ECO:0000256" key="1">
    <source>
        <dbReference type="ARBA" id="ARBA00001968"/>
    </source>
</evidence>
<dbReference type="GO" id="GO:0003677">
    <property type="term" value="F:DNA binding"/>
    <property type="evidence" value="ECO:0007669"/>
    <property type="project" value="UniProtKB-KW"/>
</dbReference>
<proteinExistence type="inferred from homology"/>
<dbReference type="Proteomes" id="UP000261875">
    <property type="component" value="Chromosome"/>
</dbReference>
<evidence type="ECO:0000259" key="8">
    <source>
        <dbReference type="Pfam" id="PF13359"/>
    </source>
</evidence>
<dbReference type="GO" id="GO:0046872">
    <property type="term" value="F:metal ion binding"/>
    <property type="evidence" value="ECO:0007669"/>
    <property type="project" value="UniProtKB-KW"/>
</dbReference>
<keyword evidence="11" id="KW-1185">Reference proteome</keyword>
<evidence type="ECO:0000256" key="2">
    <source>
        <dbReference type="ARBA" id="ARBA00010075"/>
    </source>
</evidence>
<evidence type="ECO:0000313" key="10">
    <source>
        <dbReference type="EMBL" id="AWK13806.1"/>
    </source>
</evidence>
<evidence type="ECO:0000313" key="11">
    <source>
        <dbReference type="Proteomes" id="UP000261875"/>
    </source>
</evidence>
<keyword evidence="5" id="KW-0238">DNA-binding</keyword>
<dbReference type="GO" id="GO:0006310">
    <property type="term" value="P:DNA recombination"/>
    <property type="evidence" value="ECO:0007669"/>
    <property type="project" value="UniProtKB-KW"/>
</dbReference>
<gene>
    <name evidence="10" type="ORF">CCS41_03870</name>
</gene>
<keyword evidence="3" id="KW-0815">Transposition</keyword>
<evidence type="ECO:0000256" key="6">
    <source>
        <dbReference type="ARBA" id="ARBA00023172"/>
    </source>
</evidence>
<feature type="compositionally biased region" description="Basic and acidic residues" evidence="7">
    <location>
        <begin position="193"/>
        <end position="202"/>
    </location>
</feature>
<dbReference type="InterPro" id="IPR027806">
    <property type="entry name" value="HARBI1_dom"/>
</dbReference>
<dbReference type="NCBIfam" id="NF033581">
    <property type="entry name" value="transpos_IS5_4"/>
    <property type="match status" value="1"/>
</dbReference>
<comment type="cofactor">
    <cofactor evidence="1">
        <name>a divalent metal cation</name>
        <dbReference type="ChEBI" id="CHEBI:60240"/>
    </cofactor>
</comment>
<dbReference type="EMBL" id="CP021659">
    <property type="protein sequence ID" value="AWK13806.1"/>
    <property type="molecule type" value="Genomic_DNA"/>
</dbReference>
<dbReference type="KEGG" id="fsm:CCS41_03870"/>
<dbReference type="AlphaFoldDB" id="A0A2U8I3U2"/>
<dbReference type="Pfam" id="PF13359">
    <property type="entry name" value="DDE_Tnp_4"/>
    <property type="match status" value="1"/>
</dbReference>
<accession>A0A2U8I3U2</accession>
<dbReference type="InterPro" id="IPR027805">
    <property type="entry name" value="Transposase_HTH_dom"/>
</dbReference>
<protein>
    <submittedName>
        <fullName evidence="10">IS5/IS1182 family transposase</fullName>
    </submittedName>
</protein>
<dbReference type="STRING" id="1878942.GCA_900128755_01759"/>
<evidence type="ECO:0000259" key="9">
    <source>
        <dbReference type="Pfam" id="PF13613"/>
    </source>
</evidence>
<name>A0A2U8I3U2_9GAMM</name>
<evidence type="ECO:0000256" key="4">
    <source>
        <dbReference type="ARBA" id="ARBA00022723"/>
    </source>
</evidence>
<evidence type="ECO:0000256" key="5">
    <source>
        <dbReference type="ARBA" id="ARBA00023125"/>
    </source>
</evidence>
<dbReference type="InterPro" id="IPR047959">
    <property type="entry name" value="Transpos_IS5"/>
</dbReference>
<feature type="domain" description="DDE Tnp4" evidence="8">
    <location>
        <begin position="97"/>
        <end position="234"/>
    </location>
</feature>
<dbReference type="Pfam" id="PF13613">
    <property type="entry name" value="HTH_Tnp_4"/>
    <property type="match status" value="1"/>
</dbReference>
<keyword evidence="6" id="KW-0233">DNA recombination</keyword>
<evidence type="ECO:0000256" key="3">
    <source>
        <dbReference type="ARBA" id="ARBA00022578"/>
    </source>
</evidence>